<dbReference type="AlphaFoldDB" id="A0A0F9H6G6"/>
<dbReference type="EMBL" id="LAZR01015943">
    <property type="protein sequence ID" value="KKM06655.1"/>
    <property type="molecule type" value="Genomic_DNA"/>
</dbReference>
<gene>
    <name evidence="2" type="ORF">LCGC14_1741800</name>
</gene>
<feature type="non-terminal residue" evidence="2">
    <location>
        <position position="1"/>
    </location>
</feature>
<name>A0A0F9H6G6_9ZZZZ</name>
<sequence>APNDESGVGKDYVTRNTLALFVPKEQFEHRTRISPTALNYWHNPKFEPEWTWNGVVLYLEDVSDNILNSEVMKAFLSGGSKATITVNNMAIEIEIKGKPIVMMTFANCSLNNEMLRRIELIPLDDSKEQTKNIKFFRAMLESRGKKVDYSKSILKAINSLKRVEVIIPEELAYRIADNFPNTRIVRTKLGRFFDLIKSSCAFYQHQRKKYKNGFLIAEGQDYDLAREVFEYVTYSSTAIPVSNNQKKIIETITTLGKTDVPLREILAKVNFIDRRSVYPNLDTLTQNGFLDKETKEENKGTEDYPKIYEFVVYSVAEKKDFMLPTHKELINQEMPSQASSTSYTSQGSQASPGEACEGHEALLSESEKEQKRFKTKKSPPKEGKGSE</sequence>
<feature type="compositionally biased region" description="Basic and acidic residues" evidence="1">
    <location>
        <begin position="356"/>
        <end position="372"/>
    </location>
</feature>
<accession>A0A0F9H6G6</accession>
<reference evidence="2" key="1">
    <citation type="journal article" date="2015" name="Nature">
        <title>Complex archaea that bridge the gap between prokaryotes and eukaryotes.</title>
        <authorList>
            <person name="Spang A."/>
            <person name="Saw J.H."/>
            <person name="Jorgensen S.L."/>
            <person name="Zaremba-Niedzwiedzka K."/>
            <person name="Martijn J."/>
            <person name="Lind A.E."/>
            <person name="van Eijk R."/>
            <person name="Schleper C."/>
            <person name="Guy L."/>
            <person name="Ettema T.J."/>
        </authorList>
    </citation>
    <scope>NUCLEOTIDE SEQUENCE</scope>
</reference>
<feature type="compositionally biased region" description="Polar residues" evidence="1">
    <location>
        <begin position="333"/>
        <end position="351"/>
    </location>
</feature>
<comment type="caution">
    <text evidence="2">The sequence shown here is derived from an EMBL/GenBank/DDBJ whole genome shotgun (WGS) entry which is preliminary data.</text>
</comment>
<protein>
    <submittedName>
        <fullName evidence="2">Uncharacterized protein</fullName>
    </submittedName>
</protein>
<feature type="region of interest" description="Disordered" evidence="1">
    <location>
        <begin position="333"/>
        <end position="387"/>
    </location>
</feature>
<organism evidence="2">
    <name type="scientific">marine sediment metagenome</name>
    <dbReference type="NCBI Taxonomy" id="412755"/>
    <lineage>
        <taxon>unclassified sequences</taxon>
        <taxon>metagenomes</taxon>
        <taxon>ecological metagenomes</taxon>
    </lineage>
</organism>
<proteinExistence type="predicted"/>
<evidence type="ECO:0000313" key="2">
    <source>
        <dbReference type="EMBL" id="KKM06655.1"/>
    </source>
</evidence>
<evidence type="ECO:0000256" key="1">
    <source>
        <dbReference type="SAM" id="MobiDB-lite"/>
    </source>
</evidence>